<gene>
    <name evidence="1" type="ORF">KS419_20775</name>
</gene>
<accession>A0ABS6JKG8</accession>
<dbReference type="EMBL" id="JAHQCS010000168">
    <property type="protein sequence ID" value="MBU9714175.1"/>
    <property type="molecule type" value="Genomic_DNA"/>
</dbReference>
<dbReference type="RefSeq" id="WP_217068529.1">
    <property type="nucleotide sequence ID" value="NZ_JAHQCS010000168.1"/>
</dbReference>
<comment type="caution">
    <text evidence="1">The sequence shown here is derived from an EMBL/GenBank/DDBJ whole genome shotgun (WGS) entry which is preliminary data.</text>
</comment>
<name>A0ABS6JKG8_9BACI</name>
<sequence length="136" mass="15927">MSIKYTIQKIFGKQMETKEDHVDEKLRTHYYKSTKDKVMKEIESMLNQKQGYTVKSISEDHGEIIVNINKGKRAFMVITVIMVKPFRTAVDISVSTESLLFTDFGYSRKTIYYLYEEMNKRMTFVGTSLGEKLIQN</sequence>
<evidence type="ECO:0000313" key="1">
    <source>
        <dbReference type="EMBL" id="MBU9714175.1"/>
    </source>
</evidence>
<dbReference type="Proteomes" id="UP000784880">
    <property type="component" value="Unassembled WGS sequence"/>
</dbReference>
<keyword evidence="2" id="KW-1185">Reference proteome</keyword>
<protein>
    <submittedName>
        <fullName evidence="1">DUF1499 domain-containing protein</fullName>
    </submittedName>
</protein>
<organism evidence="1 2">
    <name type="scientific">Evansella tamaricis</name>
    <dbReference type="NCBI Taxonomy" id="2069301"/>
    <lineage>
        <taxon>Bacteria</taxon>
        <taxon>Bacillati</taxon>
        <taxon>Bacillota</taxon>
        <taxon>Bacilli</taxon>
        <taxon>Bacillales</taxon>
        <taxon>Bacillaceae</taxon>
        <taxon>Evansella</taxon>
    </lineage>
</organism>
<reference evidence="1 2" key="1">
    <citation type="submission" date="2021-06" db="EMBL/GenBank/DDBJ databases">
        <title>Bacillus sp. RD4P76, an endophyte from a halophyte.</title>
        <authorList>
            <person name="Sun J.-Q."/>
        </authorList>
    </citation>
    <scope>NUCLEOTIDE SEQUENCE [LARGE SCALE GENOMIC DNA]</scope>
    <source>
        <strain evidence="1 2">CGMCC 1.15917</strain>
    </source>
</reference>
<proteinExistence type="predicted"/>
<evidence type="ECO:0000313" key="2">
    <source>
        <dbReference type="Proteomes" id="UP000784880"/>
    </source>
</evidence>